<reference evidence="5 6" key="1">
    <citation type="submission" date="2018-06" db="EMBL/GenBank/DDBJ databases">
        <title>Comparative genomics of downy mildews reveals potential adaptations to biotrophy.</title>
        <authorList>
            <person name="Fletcher K."/>
            <person name="Klosterman S.J."/>
            <person name="Derevnina L."/>
            <person name="Martin F."/>
            <person name="Koike S."/>
            <person name="Reyes Chin-Wo S."/>
            <person name="Mou B."/>
            <person name="Michelmore R."/>
        </authorList>
    </citation>
    <scope>NUCLEOTIDE SEQUENCE [LARGE SCALE GENOMIC DNA]</scope>
    <source>
        <strain evidence="4 6">R13</strain>
        <strain evidence="3 5">R14</strain>
    </source>
</reference>
<feature type="region of interest" description="Disordered" evidence="1">
    <location>
        <begin position="70"/>
        <end position="94"/>
    </location>
</feature>
<dbReference type="SMART" id="SM00367">
    <property type="entry name" value="LRR_CC"/>
    <property type="match status" value="7"/>
</dbReference>
<dbReference type="PANTHER" id="PTHR13318">
    <property type="entry name" value="PARTNER OF PAIRED, ISOFORM B-RELATED"/>
    <property type="match status" value="1"/>
</dbReference>
<dbReference type="Pfam" id="PF25372">
    <property type="entry name" value="DUF7885"/>
    <property type="match status" value="2"/>
</dbReference>
<dbReference type="EMBL" id="QLLG01000214">
    <property type="protein sequence ID" value="RMX66137.1"/>
    <property type="molecule type" value="Genomic_DNA"/>
</dbReference>
<dbReference type="AlphaFoldDB" id="A0A3M6VIE9"/>
<dbReference type="InterPro" id="IPR032675">
    <property type="entry name" value="LRR_dom_sf"/>
</dbReference>
<dbReference type="InterPro" id="IPR057207">
    <property type="entry name" value="FBXL15_LRR"/>
</dbReference>
<dbReference type="Proteomes" id="UP000286097">
    <property type="component" value="Unassembled WGS sequence"/>
</dbReference>
<evidence type="ECO:0000259" key="2">
    <source>
        <dbReference type="Pfam" id="PF25372"/>
    </source>
</evidence>
<organism evidence="3 5">
    <name type="scientific">Peronospora effusa</name>
    <dbReference type="NCBI Taxonomy" id="542832"/>
    <lineage>
        <taxon>Eukaryota</taxon>
        <taxon>Sar</taxon>
        <taxon>Stramenopiles</taxon>
        <taxon>Oomycota</taxon>
        <taxon>Peronosporomycetes</taxon>
        <taxon>Peronosporales</taxon>
        <taxon>Peronosporaceae</taxon>
        <taxon>Peronospora</taxon>
    </lineage>
</organism>
<accession>A0A3M6VIE9</accession>
<proteinExistence type="predicted"/>
<feature type="domain" description="F-box/LRR-repeat protein 15-like leucin rich repeat" evidence="2">
    <location>
        <begin position="185"/>
        <end position="318"/>
    </location>
</feature>
<evidence type="ECO:0000313" key="6">
    <source>
        <dbReference type="Proteomes" id="UP000286097"/>
    </source>
</evidence>
<evidence type="ECO:0000256" key="1">
    <source>
        <dbReference type="SAM" id="MobiDB-lite"/>
    </source>
</evidence>
<evidence type="ECO:0000313" key="5">
    <source>
        <dbReference type="Proteomes" id="UP000282087"/>
    </source>
</evidence>
<feature type="compositionally biased region" description="Basic and acidic residues" evidence="1">
    <location>
        <begin position="70"/>
        <end position="85"/>
    </location>
</feature>
<feature type="domain" description="F-box/LRR-repeat protein 15-like leucin rich repeat" evidence="2">
    <location>
        <begin position="492"/>
        <end position="607"/>
    </location>
</feature>
<sequence>MGAVCCRHQDEPLLSLPRVSAMSLHRNQLYVPASLAAASSASVSTGQSLANYVSFPFPFLSKPRTVITPTKRDKKDNKTIHDEQNCKSPNGQQSRAIAMPYVGPHWRQTTRGTFDPLPLFELSIRHLCTHLVVHHQAALETVILPPEVASKVLQYLRHHDILEKAHFHALVPFLLLEWNLANQQEVEDAWFDNVPVTTLEKVKSIDVSGCIHLQHLGSERSLVFKLPELMVAKFKGCSGLLRESIEMLQFSTKLTRLDLSGCNNVDDKTLKTISTLEYVKSLELIGCYKLSDVGIKYLLKMTKLEKLRLGRCRKLTDDVFDGFASSLVELRELDVANCRLRWVLFSFDFDMKVKTHEYVIMSSDKTMQHLGRIKSLELLVIRGCQEISNESMESLRGLTRLKYFDARHCNKVHSIPIEWTQLQVLLLGYTAFTESDAAVLQYLTGLQELELRTCRIMKRGFQLISRLKHLERLDVGETSLTDNELLEICNGNRNLKALNISDTEVSDYGTFGLAKLKELRILRLDTKLVTSRALANVSFLSRLEKLDLFGANITDNGLLHLVRLHKLQELSICGGNISDRGVGIISKLTSLTSLNLSQNRNIRTKSMFYLRSLTGLRCLNLSNTGISALSLRHLSPLKELQFLSVYGCPLSQGHIDILRGMRLFPLCARDEV</sequence>
<dbReference type="EMBL" id="QKXF01000158">
    <property type="protein sequence ID" value="RQM15396.1"/>
    <property type="molecule type" value="Genomic_DNA"/>
</dbReference>
<dbReference type="GO" id="GO:0019005">
    <property type="term" value="C:SCF ubiquitin ligase complex"/>
    <property type="evidence" value="ECO:0007669"/>
    <property type="project" value="TreeGrafter"/>
</dbReference>
<gene>
    <name evidence="4" type="ORF">DD237_004118</name>
    <name evidence="3" type="ORF">DD238_003422</name>
</gene>
<dbReference type="GO" id="GO:0031146">
    <property type="term" value="P:SCF-dependent proteasomal ubiquitin-dependent protein catabolic process"/>
    <property type="evidence" value="ECO:0007669"/>
    <property type="project" value="TreeGrafter"/>
</dbReference>
<comment type="caution">
    <text evidence="3">The sequence shown here is derived from an EMBL/GenBank/DDBJ whole genome shotgun (WGS) entry which is preliminary data.</text>
</comment>
<dbReference type="SUPFAM" id="SSF52047">
    <property type="entry name" value="RNI-like"/>
    <property type="match status" value="1"/>
</dbReference>
<dbReference type="Gene3D" id="3.80.10.10">
    <property type="entry name" value="Ribonuclease Inhibitor"/>
    <property type="match status" value="3"/>
</dbReference>
<dbReference type="VEuPathDB" id="FungiDB:DD237_004118"/>
<dbReference type="Proteomes" id="UP000282087">
    <property type="component" value="Unassembled WGS sequence"/>
</dbReference>
<evidence type="ECO:0000313" key="4">
    <source>
        <dbReference type="EMBL" id="RQM15396.1"/>
    </source>
</evidence>
<evidence type="ECO:0000313" key="3">
    <source>
        <dbReference type="EMBL" id="RMX66137.1"/>
    </source>
</evidence>
<dbReference type="STRING" id="542832.A0A3M6VIE9"/>
<keyword evidence="5" id="KW-1185">Reference proteome</keyword>
<dbReference type="InterPro" id="IPR006553">
    <property type="entry name" value="Leu-rich_rpt_Cys-con_subtyp"/>
</dbReference>
<protein>
    <recommendedName>
        <fullName evidence="2">F-box/LRR-repeat protein 15-like leucin rich repeat domain-containing protein</fullName>
    </recommendedName>
</protein>
<name>A0A3M6VIE9_9STRA</name>